<proteinExistence type="predicted"/>
<feature type="compositionally biased region" description="Basic and acidic residues" evidence="1">
    <location>
        <begin position="24"/>
        <end position="37"/>
    </location>
</feature>
<name>A0A919A9I9_9ACTN</name>
<protein>
    <submittedName>
        <fullName evidence="2">Uncharacterized protein</fullName>
    </submittedName>
</protein>
<evidence type="ECO:0000313" key="3">
    <source>
        <dbReference type="Proteomes" id="UP000641386"/>
    </source>
</evidence>
<feature type="region of interest" description="Disordered" evidence="1">
    <location>
        <begin position="1"/>
        <end position="40"/>
    </location>
</feature>
<dbReference type="EMBL" id="BNBC01000032">
    <property type="protein sequence ID" value="GHE94648.1"/>
    <property type="molecule type" value="Genomic_DNA"/>
</dbReference>
<dbReference type="SUPFAM" id="SSF56601">
    <property type="entry name" value="beta-lactamase/transpeptidase-like"/>
    <property type="match status" value="1"/>
</dbReference>
<organism evidence="2 3">
    <name type="scientific">Streptomyces spiralis</name>
    <dbReference type="NCBI Taxonomy" id="66376"/>
    <lineage>
        <taxon>Bacteria</taxon>
        <taxon>Bacillati</taxon>
        <taxon>Actinomycetota</taxon>
        <taxon>Actinomycetes</taxon>
        <taxon>Kitasatosporales</taxon>
        <taxon>Streptomycetaceae</taxon>
        <taxon>Streptomyces</taxon>
    </lineage>
</organism>
<dbReference type="Proteomes" id="UP000641386">
    <property type="component" value="Unassembled WGS sequence"/>
</dbReference>
<dbReference type="InterPro" id="IPR012338">
    <property type="entry name" value="Beta-lactam/transpept-like"/>
</dbReference>
<evidence type="ECO:0000256" key="1">
    <source>
        <dbReference type="SAM" id="MobiDB-lite"/>
    </source>
</evidence>
<reference evidence="2" key="1">
    <citation type="journal article" date="2014" name="Int. J. Syst. Evol. Microbiol.">
        <title>Complete genome sequence of Corynebacterium casei LMG S-19264T (=DSM 44701T), isolated from a smear-ripened cheese.</title>
        <authorList>
            <consortium name="US DOE Joint Genome Institute (JGI-PGF)"/>
            <person name="Walter F."/>
            <person name="Albersmeier A."/>
            <person name="Kalinowski J."/>
            <person name="Ruckert C."/>
        </authorList>
    </citation>
    <scope>NUCLEOTIDE SEQUENCE</scope>
    <source>
        <strain evidence="2">JCM 3302</strain>
    </source>
</reference>
<feature type="region of interest" description="Disordered" evidence="1">
    <location>
        <begin position="57"/>
        <end position="91"/>
    </location>
</feature>
<comment type="caution">
    <text evidence="2">The sequence shown here is derived from an EMBL/GenBank/DDBJ whole genome shotgun (WGS) entry which is preliminary data.</text>
</comment>
<dbReference type="Gene3D" id="3.40.710.10">
    <property type="entry name" value="DD-peptidase/beta-lactamase superfamily"/>
    <property type="match status" value="1"/>
</dbReference>
<sequence>MQFGRGTGRPVGRTTRAGCPIGRRIGEKTGSGDHAESTDITVIRPPHHTPLVLTVFTAPEDPGSTTGRHTVAEQLASRPERLGPGAQPLSG</sequence>
<evidence type="ECO:0000313" key="2">
    <source>
        <dbReference type="EMBL" id="GHE94648.1"/>
    </source>
</evidence>
<gene>
    <name evidence="2" type="ORF">GCM10014715_58700</name>
</gene>
<dbReference type="AlphaFoldDB" id="A0A919A9I9"/>
<reference evidence="2" key="2">
    <citation type="submission" date="2020-09" db="EMBL/GenBank/DDBJ databases">
        <authorList>
            <person name="Sun Q."/>
            <person name="Ohkuma M."/>
        </authorList>
    </citation>
    <scope>NUCLEOTIDE SEQUENCE</scope>
    <source>
        <strain evidence="2">JCM 3302</strain>
    </source>
</reference>
<keyword evidence="3" id="KW-1185">Reference proteome</keyword>
<accession>A0A919A9I9</accession>